<dbReference type="Pfam" id="PF00501">
    <property type="entry name" value="AMP-binding"/>
    <property type="match status" value="1"/>
</dbReference>
<dbReference type="EC" id="6.2.1.3" evidence="5"/>
<comment type="subcellular location">
    <subcellularLocation>
        <location evidence="1">Membrane</location>
        <topology evidence="1">Peripheral membrane protein</topology>
    </subcellularLocation>
</comment>
<evidence type="ECO:0000256" key="6">
    <source>
        <dbReference type="ARBA" id="ARBA00039545"/>
    </source>
</evidence>
<keyword evidence="4" id="KW-0472">Membrane</keyword>
<dbReference type="PANTHER" id="PTHR43767">
    <property type="entry name" value="LONG-CHAIN-FATTY-ACID--COA LIGASE"/>
    <property type="match status" value="1"/>
</dbReference>
<name>A0ABX2THG0_9PROT</name>
<evidence type="ECO:0000256" key="2">
    <source>
        <dbReference type="ARBA" id="ARBA00005005"/>
    </source>
</evidence>
<dbReference type="InterPro" id="IPR020845">
    <property type="entry name" value="AMP-binding_CS"/>
</dbReference>
<gene>
    <name evidence="10" type="ORF">HND93_22350</name>
</gene>
<dbReference type="InterPro" id="IPR050237">
    <property type="entry name" value="ATP-dep_AMP-bd_enzyme"/>
</dbReference>
<dbReference type="InterPro" id="IPR042099">
    <property type="entry name" value="ANL_N_sf"/>
</dbReference>
<sequence>MAADGVHGPVVDAHTAAAVVMALVAAETAGRPVALLRRPDPDAAEAAAGTGFAVLLQTSGTTGAPKLVRHDIARLRVRLRGTGDATARWLLTYEPASFAGLQVILTALAAGATLIARPGEGVAGLVAAALEHGATHISGTPSFWRGFLMASGDRDPPLRSITLGGEAADQPLLDRLAERFPDARLRHIYASTEAGVLFAVADGRAGFPAHWLETGVDGVDLRLVGGELEVRSPRAAPGREGWQPTGDLIELAGDRALFAGRADGRVKVGGAMVSPEAVERHLLAVPGVADAEVRAVPNPLTGHILTATVVPAPGTDPDALRAALRDAAAGLEPAARPRVVALADSIPLGPAGKKRREVTA</sequence>
<proteinExistence type="predicted"/>
<dbReference type="InterPro" id="IPR045851">
    <property type="entry name" value="AMP-bd_C_sf"/>
</dbReference>
<dbReference type="PANTHER" id="PTHR43767:SF8">
    <property type="entry name" value="LONG-CHAIN-FATTY-ACID--COA LIGASE"/>
    <property type="match status" value="1"/>
</dbReference>
<organism evidence="10 11">
    <name type="scientific">Azospirillum oleiclasticum</name>
    <dbReference type="NCBI Taxonomy" id="2735135"/>
    <lineage>
        <taxon>Bacteria</taxon>
        <taxon>Pseudomonadati</taxon>
        <taxon>Pseudomonadota</taxon>
        <taxon>Alphaproteobacteria</taxon>
        <taxon>Rhodospirillales</taxon>
        <taxon>Azospirillaceae</taxon>
        <taxon>Azospirillum</taxon>
    </lineage>
</organism>
<dbReference type="Pfam" id="PF13193">
    <property type="entry name" value="AMP-binding_C"/>
    <property type="match status" value="1"/>
</dbReference>
<feature type="domain" description="AMP-binding enzyme C-terminal" evidence="9">
    <location>
        <begin position="278"/>
        <end position="353"/>
    </location>
</feature>
<dbReference type="GO" id="GO:0016874">
    <property type="term" value="F:ligase activity"/>
    <property type="evidence" value="ECO:0007669"/>
    <property type="project" value="UniProtKB-KW"/>
</dbReference>
<dbReference type="CDD" id="cd04433">
    <property type="entry name" value="AFD_class_I"/>
    <property type="match status" value="1"/>
</dbReference>
<dbReference type="InterPro" id="IPR000873">
    <property type="entry name" value="AMP-dep_synth/lig_dom"/>
</dbReference>
<evidence type="ECO:0000256" key="7">
    <source>
        <dbReference type="ARBA" id="ARBA00042773"/>
    </source>
</evidence>
<accession>A0ABX2THG0</accession>
<evidence type="ECO:0000256" key="3">
    <source>
        <dbReference type="ARBA" id="ARBA00022598"/>
    </source>
</evidence>
<dbReference type="Proteomes" id="UP000584642">
    <property type="component" value="Unassembled WGS sequence"/>
</dbReference>
<evidence type="ECO:0000259" key="8">
    <source>
        <dbReference type="Pfam" id="PF00501"/>
    </source>
</evidence>
<dbReference type="Gene3D" id="3.40.50.12780">
    <property type="entry name" value="N-terminal domain of ligase-like"/>
    <property type="match status" value="1"/>
</dbReference>
<reference evidence="10 11" key="1">
    <citation type="submission" date="2020-05" db="EMBL/GenBank/DDBJ databases">
        <title>Azospirillum oleiclasticum sp. nov, a nitrogen-fixing and heavy crude oil-emulsifying bacterium isolated from the crude oil of Yumen Oilfield.</title>
        <authorList>
            <person name="Wu D."/>
            <person name="Cai M."/>
            <person name="Zhang X."/>
        </authorList>
    </citation>
    <scope>NUCLEOTIDE SEQUENCE [LARGE SCALE GENOMIC DNA]</scope>
    <source>
        <strain evidence="10 11">ROY-1-1-2</strain>
    </source>
</reference>
<evidence type="ECO:0000256" key="5">
    <source>
        <dbReference type="ARBA" id="ARBA00026121"/>
    </source>
</evidence>
<protein>
    <recommendedName>
        <fullName evidence="6">Long-chain-fatty-acid--CoA ligase</fullName>
        <ecNumber evidence="5">6.2.1.3</ecNumber>
    </recommendedName>
    <alternativeName>
        <fullName evidence="7">Long-chain acyl-CoA synthetase</fullName>
    </alternativeName>
</protein>
<evidence type="ECO:0000256" key="1">
    <source>
        <dbReference type="ARBA" id="ARBA00004170"/>
    </source>
</evidence>
<dbReference type="InterPro" id="IPR025110">
    <property type="entry name" value="AMP-bd_C"/>
</dbReference>
<evidence type="ECO:0000313" key="10">
    <source>
        <dbReference type="EMBL" id="NYZ22459.1"/>
    </source>
</evidence>
<comment type="caution">
    <text evidence="10">The sequence shown here is derived from an EMBL/GenBank/DDBJ whole genome shotgun (WGS) entry which is preliminary data.</text>
</comment>
<evidence type="ECO:0000259" key="9">
    <source>
        <dbReference type="Pfam" id="PF13193"/>
    </source>
</evidence>
<keyword evidence="11" id="KW-1185">Reference proteome</keyword>
<feature type="domain" description="AMP-dependent synthetase/ligase" evidence="8">
    <location>
        <begin position="40"/>
        <end position="237"/>
    </location>
</feature>
<dbReference type="PROSITE" id="PS00455">
    <property type="entry name" value="AMP_BINDING"/>
    <property type="match status" value="1"/>
</dbReference>
<keyword evidence="3 10" id="KW-0436">Ligase</keyword>
<evidence type="ECO:0000313" key="11">
    <source>
        <dbReference type="Proteomes" id="UP000584642"/>
    </source>
</evidence>
<evidence type="ECO:0000256" key="4">
    <source>
        <dbReference type="ARBA" id="ARBA00023136"/>
    </source>
</evidence>
<dbReference type="Gene3D" id="3.30.300.30">
    <property type="match status" value="1"/>
</dbReference>
<dbReference type="SUPFAM" id="SSF56801">
    <property type="entry name" value="Acetyl-CoA synthetase-like"/>
    <property type="match status" value="1"/>
</dbReference>
<comment type="pathway">
    <text evidence="2">Lipid metabolism; fatty acid beta-oxidation.</text>
</comment>
<dbReference type="EMBL" id="JABFDB010000019">
    <property type="protein sequence ID" value="NYZ22459.1"/>
    <property type="molecule type" value="Genomic_DNA"/>
</dbReference>